<keyword evidence="3" id="KW-1185">Reference proteome</keyword>
<gene>
    <name evidence="2" type="ORF">MCOR_40478</name>
</gene>
<dbReference type="AlphaFoldDB" id="A0A6J8DFW5"/>
<dbReference type="EMBL" id="CACVKT020007265">
    <property type="protein sequence ID" value="CAC5406966.1"/>
    <property type="molecule type" value="Genomic_DNA"/>
</dbReference>
<dbReference type="InterPro" id="IPR041577">
    <property type="entry name" value="RT_RNaseH_2"/>
</dbReference>
<accession>A0A6J8DFW5</accession>
<organism evidence="2 3">
    <name type="scientific">Mytilus coruscus</name>
    <name type="common">Sea mussel</name>
    <dbReference type="NCBI Taxonomy" id="42192"/>
    <lineage>
        <taxon>Eukaryota</taxon>
        <taxon>Metazoa</taxon>
        <taxon>Spiralia</taxon>
        <taxon>Lophotrochozoa</taxon>
        <taxon>Mollusca</taxon>
        <taxon>Bivalvia</taxon>
        <taxon>Autobranchia</taxon>
        <taxon>Pteriomorphia</taxon>
        <taxon>Mytilida</taxon>
        <taxon>Mytiloidea</taxon>
        <taxon>Mytilidae</taxon>
        <taxon>Mytilinae</taxon>
        <taxon>Mytilus</taxon>
    </lineage>
</organism>
<protein>
    <recommendedName>
        <fullName evidence="1">Reverse transcriptase/retrotransposon-derived protein RNase H-like domain-containing protein</fullName>
    </recommendedName>
</protein>
<reference evidence="2 3" key="1">
    <citation type="submission" date="2020-06" db="EMBL/GenBank/DDBJ databases">
        <authorList>
            <person name="Li R."/>
            <person name="Bekaert M."/>
        </authorList>
    </citation>
    <scope>NUCLEOTIDE SEQUENCE [LARGE SCALE GENOMIC DNA]</scope>
    <source>
        <strain evidence="3">wild</strain>
    </source>
</reference>
<evidence type="ECO:0000313" key="2">
    <source>
        <dbReference type="EMBL" id="CAC5406966.1"/>
    </source>
</evidence>
<dbReference type="Pfam" id="PF17919">
    <property type="entry name" value="RT_RNaseH_2"/>
    <property type="match status" value="1"/>
</dbReference>
<proteinExistence type="predicted"/>
<dbReference type="SUPFAM" id="SSF56672">
    <property type="entry name" value="DNA/RNA polymerases"/>
    <property type="match status" value="1"/>
</dbReference>
<sequence length="168" mass="18697">MNHEKAFQKAKTALISVPCLTYPNPNDQFILDTDASDTTKGEVLSQIQDGSEWGNLPDGWRSCYHLTWRLFIGKKHLNADGLSRIPDNFPECDCYQAGLNPTTLPCHGCGYCTRAHEQWSRFGNYVDDVIPLATKSLMAEVRTISAASRISVASSNDKDTSPDQESRL</sequence>
<name>A0A6J8DFW5_MYTCO</name>
<dbReference type="PANTHER" id="PTHR34072">
    <property type="entry name" value="ENZYMATIC POLYPROTEIN-RELATED"/>
    <property type="match status" value="1"/>
</dbReference>
<dbReference type="InterPro" id="IPR043502">
    <property type="entry name" value="DNA/RNA_pol_sf"/>
</dbReference>
<evidence type="ECO:0000259" key="1">
    <source>
        <dbReference type="Pfam" id="PF17919"/>
    </source>
</evidence>
<dbReference type="OrthoDB" id="116078at2759"/>
<dbReference type="PANTHER" id="PTHR34072:SF49">
    <property type="entry name" value="RIBONUCLEASE H"/>
    <property type="match status" value="1"/>
</dbReference>
<evidence type="ECO:0000313" key="3">
    <source>
        <dbReference type="Proteomes" id="UP000507470"/>
    </source>
</evidence>
<dbReference type="Proteomes" id="UP000507470">
    <property type="component" value="Unassembled WGS sequence"/>
</dbReference>
<feature type="domain" description="Reverse transcriptase/retrotransposon-derived protein RNase H-like" evidence="1">
    <location>
        <begin position="2"/>
        <end position="53"/>
    </location>
</feature>